<keyword evidence="3" id="KW-1185">Reference proteome</keyword>
<dbReference type="Proteomes" id="UP001149074">
    <property type="component" value="Unassembled WGS sequence"/>
</dbReference>
<feature type="chain" id="PRO_5040834267" evidence="1">
    <location>
        <begin position="20"/>
        <end position="397"/>
    </location>
</feature>
<dbReference type="GeneID" id="81360894"/>
<evidence type="ECO:0000313" key="2">
    <source>
        <dbReference type="EMBL" id="KAJ5090740.1"/>
    </source>
</evidence>
<accession>A0A9W9EZD4</accession>
<feature type="signal peptide" evidence="1">
    <location>
        <begin position="1"/>
        <end position="19"/>
    </location>
</feature>
<sequence>MKLSPILLSLPIFGNVAIAAPAGYTVESRYAPDQSPSVSGIALADLEKRAGLCQNIAKTIWSGKRLLAAGLFATGATKVAKSICQRHDNKECALWVDDIKDVFDLIFALTAAVSGGVANLPEGTPSLNLNPVDAPGAADVKRSFAGSHMLTSTGDALRQHGWTLDSIEDIPISKGSNQARDDIPALIAHHRLKNMRNVNGTKAHDYELHHFADGSSHTFVPFTSGNATLTKRHDGAGVKVVFARTGVAVSKDEYAGAPAAIASAWDEHAEAGSSDWYGMAERSMANGAQKAVIYWRTILEADGYGENYERLDGCGKMGGYVGQYLVGEKSWGIHFGQTQTGFQSDLPKYSSSDDLPNTVCYRDIELFYLRDPKSKREVLCAIIEFCNLKGRPEGADG</sequence>
<dbReference type="OrthoDB" id="4726568at2759"/>
<dbReference type="AlphaFoldDB" id="A0A9W9EZD4"/>
<proteinExistence type="predicted"/>
<organism evidence="2 3">
    <name type="scientific">Penicillium argentinense</name>
    <dbReference type="NCBI Taxonomy" id="1131581"/>
    <lineage>
        <taxon>Eukaryota</taxon>
        <taxon>Fungi</taxon>
        <taxon>Dikarya</taxon>
        <taxon>Ascomycota</taxon>
        <taxon>Pezizomycotina</taxon>
        <taxon>Eurotiomycetes</taxon>
        <taxon>Eurotiomycetidae</taxon>
        <taxon>Eurotiales</taxon>
        <taxon>Aspergillaceae</taxon>
        <taxon>Penicillium</taxon>
    </lineage>
</organism>
<name>A0A9W9EZD4_9EURO</name>
<comment type="caution">
    <text evidence="2">The sequence shown here is derived from an EMBL/GenBank/DDBJ whole genome shotgun (WGS) entry which is preliminary data.</text>
</comment>
<reference evidence="2" key="2">
    <citation type="journal article" date="2023" name="IMA Fungus">
        <title>Comparative genomic study of the Penicillium genus elucidates a diverse pangenome and 15 lateral gene transfer events.</title>
        <authorList>
            <person name="Petersen C."/>
            <person name="Sorensen T."/>
            <person name="Nielsen M.R."/>
            <person name="Sondergaard T.E."/>
            <person name="Sorensen J.L."/>
            <person name="Fitzpatrick D.A."/>
            <person name="Frisvad J.C."/>
            <person name="Nielsen K.L."/>
        </authorList>
    </citation>
    <scope>NUCLEOTIDE SEQUENCE</scope>
    <source>
        <strain evidence="2">IBT 30761</strain>
    </source>
</reference>
<reference evidence="2" key="1">
    <citation type="submission" date="2022-11" db="EMBL/GenBank/DDBJ databases">
        <authorList>
            <person name="Petersen C."/>
        </authorList>
    </citation>
    <scope>NUCLEOTIDE SEQUENCE</scope>
    <source>
        <strain evidence="2">IBT 30761</strain>
    </source>
</reference>
<evidence type="ECO:0000313" key="3">
    <source>
        <dbReference type="Proteomes" id="UP001149074"/>
    </source>
</evidence>
<gene>
    <name evidence="2" type="ORF">N7532_009424</name>
</gene>
<dbReference type="EMBL" id="JAPQKI010000009">
    <property type="protein sequence ID" value="KAJ5090740.1"/>
    <property type="molecule type" value="Genomic_DNA"/>
</dbReference>
<protein>
    <submittedName>
        <fullName evidence="2">Uncharacterized protein</fullName>
    </submittedName>
</protein>
<dbReference type="RefSeq" id="XP_056472721.1">
    <property type="nucleotide sequence ID" value="XM_056621915.1"/>
</dbReference>
<evidence type="ECO:0000256" key="1">
    <source>
        <dbReference type="SAM" id="SignalP"/>
    </source>
</evidence>
<keyword evidence="1" id="KW-0732">Signal</keyword>